<reference evidence="1 2" key="1">
    <citation type="submission" date="2018-01" db="EMBL/GenBank/DDBJ databases">
        <authorList>
            <person name="Clerissi C."/>
        </authorList>
    </citation>
    <scope>NUCLEOTIDE SEQUENCE [LARGE SCALE GENOMIC DNA]</scope>
    <source>
        <strain evidence="1">Cupriavidus taiwanensis SWF 66322</strain>
    </source>
</reference>
<dbReference type="EMBL" id="LT984813">
    <property type="protein sequence ID" value="SPD63420.1"/>
    <property type="molecule type" value="Genomic_DNA"/>
</dbReference>
<evidence type="ECO:0000313" key="2">
    <source>
        <dbReference type="Proteomes" id="UP000254259"/>
    </source>
</evidence>
<accession>A0A9Q7XQF8</accession>
<evidence type="ECO:0000313" key="1">
    <source>
        <dbReference type="EMBL" id="SPD63420.1"/>
    </source>
</evidence>
<dbReference type="AlphaFoldDB" id="A0A9Q7XQF8"/>
<name>A0A9Q7XQF8_9BURK</name>
<sequence>MALTGVPGTPCRENSSVAASRMRSRWPGWPAGRPGLRLGGLGEAGLRGMAAGSAEGGVQLILIFALINSRAVTTWARARPSAVEMCFLGDLGGAASNVAAALGARRYRLARAGEGRKPAR</sequence>
<gene>
    <name evidence="1" type="ORF">CBM2636_10436</name>
</gene>
<organism evidence="1 2">
    <name type="scientific">Cupriavidus taiwanensis</name>
    <dbReference type="NCBI Taxonomy" id="164546"/>
    <lineage>
        <taxon>Bacteria</taxon>
        <taxon>Pseudomonadati</taxon>
        <taxon>Pseudomonadota</taxon>
        <taxon>Betaproteobacteria</taxon>
        <taxon>Burkholderiales</taxon>
        <taxon>Burkholderiaceae</taxon>
        <taxon>Cupriavidus</taxon>
    </lineage>
</organism>
<proteinExistence type="predicted"/>
<dbReference type="Proteomes" id="UP000254259">
    <property type="component" value="Chromosome CBM2636"/>
</dbReference>
<protein>
    <submittedName>
        <fullName evidence="1">Uncharacterized protein</fullName>
    </submittedName>
</protein>